<dbReference type="EC" id="3.6.3.29" evidence="4"/>
<dbReference type="Proteomes" id="UP000253919">
    <property type="component" value="Unassembled WGS sequence"/>
</dbReference>
<evidence type="ECO:0000256" key="2">
    <source>
        <dbReference type="ARBA" id="ARBA00022840"/>
    </source>
</evidence>
<proteinExistence type="predicted"/>
<dbReference type="OrthoDB" id="9802264at2"/>
<keyword evidence="5" id="KW-1185">Reference proteome</keyword>
<dbReference type="AlphaFoldDB" id="A0A369QDB2"/>
<dbReference type="SUPFAM" id="SSF52540">
    <property type="entry name" value="P-loop containing nucleoside triphosphate hydrolases"/>
    <property type="match status" value="1"/>
</dbReference>
<dbReference type="InterPro" id="IPR017871">
    <property type="entry name" value="ABC_transporter-like_CS"/>
</dbReference>
<evidence type="ECO:0000259" key="3">
    <source>
        <dbReference type="PROSITE" id="PS50893"/>
    </source>
</evidence>
<dbReference type="InterPro" id="IPR027417">
    <property type="entry name" value="P-loop_NTPase"/>
</dbReference>
<dbReference type="InterPro" id="IPR050334">
    <property type="entry name" value="Molybdenum_import_ModC"/>
</dbReference>
<dbReference type="PROSITE" id="PS00211">
    <property type="entry name" value="ABC_TRANSPORTER_1"/>
    <property type="match status" value="1"/>
</dbReference>
<dbReference type="SMART" id="SM00382">
    <property type="entry name" value="AAA"/>
    <property type="match status" value="1"/>
</dbReference>
<protein>
    <submittedName>
        <fullName evidence="4">Molybdate-transporting ATPase</fullName>
        <ecNumber evidence="4">3.6.3.29</ecNumber>
    </submittedName>
</protein>
<dbReference type="PANTHER" id="PTHR43514:SF4">
    <property type="entry name" value="ABC TRANSPORTER I FAMILY MEMBER 10"/>
    <property type="match status" value="1"/>
</dbReference>
<dbReference type="Pfam" id="PF00005">
    <property type="entry name" value="ABC_tran"/>
    <property type="match status" value="1"/>
</dbReference>
<sequence>MIQVEVTKQIKTYNGQQQLQIKTSFAPQATTQIFGPSGAGKTTFLKILAGLVQPEQGLICVHQQIWLDTHSNICLPPQKRKVGFVFQDYALFPHLTVEQHLLYGTTDQDYVQHLLEIGQMTSFRRHKPRHLSGGQQQRLALLRALSTKPHLLLMDEPFSALDNTLKQSIITDLKPLLVELKTTCLIVTHYPAESADLAEHTFELQ</sequence>
<organism evidence="4 5">
    <name type="scientific">Adhaeribacter pallidiroseus</name>
    <dbReference type="NCBI Taxonomy" id="2072847"/>
    <lineage>
        <taxon>Bacteria</taxon>
        <taxon>Pseudomonadati</taxon>
        <taxon>Bacteroidota</taxon>
        <taxon>Cytophagia</taxon>
        <taxon>Cytophagales</taxon>
        <taxon>Hymenobacteraceae</taxon>
        <taxon>Adhaeribacter</taxon>
    </lineage>
</organism>
<dbReference type="Gene3D" id="3.40.50.300">
    <property type="entry name" value="P-loop containing nucleotide triphosphate hydrolases"/>
    <property type="match status" value="1"/>
</dbReference>
<dbReference type="RefSeq" id="WP_115371779.1">
    <property type="nucleotide sequence ID" value="NZ_QASA01000001.1"/>
</dbReference>
<name>A0A369QDB2_9BACT</name>
<keyword evidence="4" id="KW-0378">Hydrolase</keyword>
<evidence type="ECO:0000313" key="5">
    <source>
        <dbReference type="Proteomes" id="UP000253919"/>
    </source>
</evidence>
<evidence type="ECO:0000256" key="1">
    <source>
        <dbReference type="ARBA" id="ARBA00022741"/>
    </source>
</evidence>
<keyword evidence="1" id="KW-0547">Nucleotide-binding</keyword>
<keyword evidence="2" id="KW-0067">ATP-binding</keyword>
<comment type="caution">
    <text evidence="4">The sequence shown here is derived from an EMBL/GenBank/DDBJ whole genome shotgun (WGS) entry which is preliminary data.</text>
</comment>
<reference evidence="4 5" key="1">
    <citation type="submission" date="2018-04" db="EMBL/GenBank/DDBJ databases">
        <title>Adhaeribacter sp. HMF7616 genome sequencing and assembly.</title>
        <authorList>
            <person name="Kang H."/>
            <person name="Kang J."/>
            <person name="Cha I."/>
            <person name="Kim H."/>
            <person name="Joh K."/>
        </authorList>
    </citation>
    <scope>NUCLEOTIDE SEQUENCE [LARGE SCALE GENOMIC DNA]</scope>
    <source>
        <strain evidence="4 5">HMF7616</strain>
    </source>
</reference>
<dbReference type="EMBL" id="QASA01000001">
    <property type="protein sequence ID" value="RDC62320.1"/>
    <property type="molecule type" value="Genomic_DNA"/>
</dbReference>
<evidence type="ECO:0000313" key="4">
    <source>
        <dbReference type="EMBL" id="RDC62320.1"/>
    </source>
</evidence>
<dbReference type="GO" id="GO:0005524">
    <property type="term" value="F:ATP binding"/>
    <property type="evidence" value="ECO:0007669"/>
    <property type="project" value="UniProtKB-KW"/>
</dbReference>
<dbReference type="PROSITE" id="PS50893">
    <property type="entry name" value="ABC_TRANSPORTER_2"/>
    <property type="match status" value="1"/>
</dbReference>
<dbReference type="PANTHER" id="PTHR43514">
    <property type="entry name" value="ABC TRANSPORTER I FAMILY MEMBER 10"/>
    <property type="match status" value="1"/>
</dbReference>
<dbReference type="GO" id="GO:0016887">
    <property type="term" value="F:ATP hydrolysis activity"/>
    <property type="evidence" value="ECO:0007669"/>
    <property type="project" value="InterPro"/>
</dbReference>
<gene>
    <name evidence="4" type="primary">modC</name>
    <name evidence="4" type="ORF">AHMF7616_00913</name>
</gene>
<dbReference type="InterPro" id="IPR003593">
    <property type="entry name" value="AAA+_ATPase"/>
</dbReference>
<dbReference type="InterPro" id="IPR003439">
    <property type="entry name" value="ABC_transporter-like_ATP-bd"/>
</dbReference>
<feature type="domain" description="ABC transporter" evidence="3">
    <location>
        <begin position="1"/>
        <end position="205"/>
    </location>
</feature>
<accession>A0A369QDB2</accession>